<dbReference type="SMART" id="SM00382">
    <property type="entry name" value="AAA"/>
    <property type="match status" value="1"/>
</dbReference>
<name>A0A6N8JIH7_9BACT</name>
<dbReference type="Proteomes" id="UP000468388">
    <property type="component" value="Unassembled WGS sequence"/>
</dbReference>
<dbReference type="InterPro" id="IPR017871">
    <property type="entry name" value="ABC_transporter-like_CS"/>
</dbReference>
<evidence type="ECO:0000256" key="4">
    <source>
        <dbReference type="ARBA" id="ARBA00022967"/>
    </source>
</evidence>
<evidence type="ECO:0000313" key="7">
    <source>
        <dbReference type="EMBL" id="MVT44774.1"/>
    </source>
</evidence>
<evidence type="ECO:0000256" key="5">
    <source>
        <dbReference type="ARBA" id="ARBA00038388"/>
    </source>
</evidence>
<evidence type="ECO:0000256" key="1">
    <source>
        <dbReference type="ARBA" id="ARBA00022448"/>
    </source>
</evidence>
<keyword evidence="1" id="KW-0813">Transport</keyword>
<dbReference type="Pfam" id="PF00005">
    <property type="entry name" value="ABC_tran"/>
    <property type="match status" value="1"/>
</dbReference>
<dbReference type="PROSITE" id="PS50893">
    <property type="entry name" value="ABC_TRANSPORTER_2"/>
    <property type="match status" value="1"/>
</dbReference>
<dbReference type="SUPFAM" id="SSF52540">
    <property type="entry name" value="P-loop containing nucleoside triphosphate hydrolases"/>
    <property type="match status" value="1"/>
</dbReference>
<dbReference type="AlphaFoldDB" id="A0A6N8JIH7"/>
<dbReference type="PROSITE" id="PS00211">
    <property type="entry name" value="ABC_TRANSPORTER_1"/>
    <property type="match status" value="1"/>
</dbReference>
<dbReference type="InterPro" id="IPR003439">
    <property type="entry name" value="ABC_transporter-like_ATP-bd"/>
</dbReference>
<dbReference type="EMBL" id="WRXO01000012">
    <property type="protein sequence ID" value="MVT44774.1"/>
    <property type="molecule type" value="Genomic_DNA"/>
</dbReference>
<evidence type="ECO:0000256" key="3">
    <source>
        <dbReference type="ARBA" id="ARBA00022840"/>
    </source>
</evidence>
<feature type="domain" description="ABC transporter" evidence="6">
    <location>
        <begin position="2"/>
        <end position="220"/>
    </location>
</feature>
<gene>
    <name evidence="7" type="ORF">GO495_29545</name>
</gene>
<evidence type="ECO:0000259" key="6">
    <source>
        <dbReference type="PROSITE" id="PS50893"/>
    </source>
</evidence>
<comment type="caution">
    <text evidence="7">The sequence shown here is derived from an EMBL/GenBank/DDBJ whole genome shotgun (WGS) entry which is preliminary data.</text>
</comment>
<accession>A0A6N8JIH7</accession>
<keyword evidence="8" id="KW-1185">Reference proteome</keyword>
<dbReference type="RefSeq" id="WP_157303558.1">
    <property type="nucleotide sequence ID" value="NZ_BAAAZB010000018.1"/>
</dbReference>
<dbReference type="PANTHER" id="PTHR42798">
    <property type="entry name" value="LIPOPROTEIN-RELEASING SYSTEM ATP-BINDING PROTEIN LOLD"/>
    <property type="match status" value="1"/>
</dbReference>
<dbReference type="GO" id="GO:0098796">
    <property type="term" value="C:membrane protein complex"/>
    <property type="evidence" value="ECO:0007669"/>
    <property type="project" value="UniProtKB-ARBA"/>
</dbReference>
<evidence type="ECO:0000313" key="8">
    <source>
        <dbReference type="Proteomes" id="UP000468388"/>
    </source>
</evidence>
<organism evidence="7 8">
    <name type="scientific">Chitinophaga oryziterrae</name>
    <dbReference type="NCBI Taxonomy" id="1031224"/>
    <lineage>
        <taxon>Bacteria</taxon>
        <taxon>Pseudomonadati</taxon>
        <taxon>Bacteroidota</taxon>
        <taxon>Chitinophagia</taxon>
        <taxon>Chitinophagales</taxon>
        <taxon>Chitinophagaceae</taxon>
        <taxon>Chitinophaga</taxon>
    </lineage>
</organism>
<dbReference type="InterPro" id="IPR003593">
    <property type="entry name" value="AAA+_ATPase"/>
</dbReference>
<dbReference type="GO" id="GO:0005524">
    <property type="term" value="F:ATP binding"/>
    <property type="evidence" value="ECO:0007669"/>
    <property type="project" value="UniProtKB-KW"/>
</dbReference>
<keyword evidence="2" id="KW-0547">Nucleotide-binding</keyword>
<dbReference type="OrthoDB" id="9782239at2"/>
<dbReference type="PANTHER" id="PTHR42798:SF6">
    <property type="entry name" value="CELL DIVISION ATP-BINDING PROTEIN FTSE"/>
    <property type="match status" value="1"/>
</dbReference>
<dbReference type="CDD" id="cd03255">
    <property type="entry name" value="ABC_MJ0796_LolCDE_FtsE"/>
    <property type="match status" value="1"/>
</dbReference>
<dbReference type="GO" id="GO:0016887">
    <property type="term" value="F:ATP hydrolysis activity"/>
    <property type="evidence" value="ECO:0007669"/>
    <property type="project" value="InterPro"/>
</dbReference>
<evidence type="ECO:0000256" key="2">
    <source>
        <dbReference type="ARBA" id="ARBA00022741"/>
    </source>
</evidence>
<keyword evidence="4" id="KW-1278">Translocase</keyword>
<dbReference type="FunFam" id="3.40.50.300:FF:000032">
    <property type="entry name" value="Export ABC transporter ATP-binding protein"/>
    <property type="match status" value="1"/>
</dbReference>
<protein>
    <submittedName>
        <fullName evidence="7">ATP-binding cassette domain-containing protein</fullName>
    </submittedName>
</protein>
<sequence>MIRLQNIEKVYRTDTIETLALNSISLDVDKGEFLSIMGPSGCGKSTLLNIMGLLDAPSKGDVRIGDQATLNLSDKQLAHFRNKKLGFIFQSYHLINDLQVLDNVELPLLYRNTTAKERKQLATEALEKVGLSNRIKHFPTQLSGGQRQRVAIARAIVGRPEIILADEPTGNLDSAMGSEIMEILIQLNKVDKTTIVMVTHDENMANKTHRLVRLFDGAQVQ</sequence>
<dbReference type="InterPro" id="IPR027417">
    <property type="entry name" value="P-loop_NTPase"/>
</dbReference>
<dbReference type="GO" id="GO:0022857">
    <property type="term" value="F:transmembrane transporter activity"/>
    <property type="evidence" value="ECO:0007669"/>
    <property type="project" value="UniProtKB-ARBA"/>
</dbReference>
<keyword evidence="3 7" id="KW-0067">ATP-binding</keyword>
<dbReference type="Gene3D" id="3.40.50.300">
    <property type="entry name" value="P-loop containing nucleotide triphosphate hydrolases"/>
    <property type="match status" value="1"/>
</dbReference>
<reference evidence="7 8" key="1">
    <citation type="submission" date="2019-12" db="EMBL/GenBank/DDBJ databases">
        <title>The draft genomic sequence of strain Chitinophaga oryziterrae JCM 16595.</title>
        <authorList>
            <person name="Zhang X."/>
        </authorList>
    </citation>
    <scope>NUCLEOTIDE SEQUENCE [LARGE SCALE GENOMIC DNA]</scope>
    <source>
        <strain evidence="7 8">JCM 16595</strain>
    </source>
</reference>
<proteinExistence type="inferred from homology"/>
<dbReference type="InterPro" id="IPR017911">
    <property type="entry name" value="MacB-like_ATP-bd"/>
</dbReference>
<comment type="similarity">
    <text evidence="5">Belongs to the ABC transporter superfamily. Macrolide exporter (TC 3.A.1.122) family.</text>
</comment>